<dbReference type="EMBL" id="CP034413">
    <property type="protein sequence ID" value="QCI59169.1"/>
    <property type="molecule type" value="Genomic_DNA"/>
</dbReference>
<dbReference type="GO" id="GO:0003700">
    <property type="term" value="F:DNA-binding transcription factor activity"/>
    <property type="evidence" value="ECO:0007669"/>
    <property type="project" value="TreeGrafter"/>
</dbReference>
<dbReference type="KEGG" id="obj:EIO64_07995"/>
<dbReference type="InterPro" id="IPR050807">
    <property type="entry name" value="TransReg_Diox_bact_type"/>
</dbReference>
<dbReference type="AlphaFoldDB" id="A0A4D7AJR1"/>
<dbReference type="Proteomes" id="UP000298642">
    <property type="component" value="Chromosome"/>
</dbReference>
<dbReference type="InterPro" id="IPR001387">
    <property type="entry name" value="Cro/C1-type_HTH"/>
</dbReference>
<dbReference type="Pfam" id="PF13560">
    <property type="entry name" value="HTH_31"/>
    <property type="match status" value="1"/>
</dbReference>
<reference evidence="4" key="1">
    <citation type="submission" date="2018-12" db="EMBL/GenBank/DDBJ databases">
        <title>Dusodibacter welbiota gen. nov., sp. nov., isolated from human faeces and emended description of the Oscillibacter genus.</title>
        <authorList>
            <person name="Le Roy T."/>
            <person name="Van der Smissen P."/>
            <person name="Delzenne N."/>
            <person name="Muccioli G."/>
            <person name="Collet J.F."/>
            <person name="Cani P.D."/>
        </authorList>
    </citation>
    <scope>NUCLEOTIDE SEQUENCE [LARGE SCALE GENOMIC DNA]</scope>
    <source>
        <strain evidence="4">J115</strain>
    </source>
</reference>
<organism evidence="3 4">
    <name type="scientific">Dysosmobacter welbionis</name>
    <dbReference type="NCBI Taxonomy" id="2093857"/>
    <lineage>
        <taxon>Bacteria</taxon>
        <taxon>Bacillati</taxon>
        <taxon>Bacillota</taxon>
        <taxon>Clostridia</taxon>
        <taxon>Eubacteriales</taxon>
        <taxon>Oscillospiraceae</taxon>
        <taxon>Dysosmobacter</taxon>
    </lineage>
</organism>
<dbReference type="PROSITE" id="PS50943">
    <property type="entry name" value="HTH_CROC1"/>
    <property type="match status" value="1"/>
</dbReference>
<dbReference type="RefSeq" id="WP_021750345.1">
    <property type="nucleotide sequence ID" value="NZ_CAUWCU010000013.1"/>
</dbReference>
<dbReference type="Gene3D" id="1.10.260.40">
    <property type="entry name" value="lambda repressor-like DNA-binding domains"/>
    <property type="match status" value="1"/>
</dbReference>
<dbReference type="InterPro" id="IPR010982">
    <property type="entry name" value="Lambda_DNA-bd_dom_sf"/>
</dbReference>
<evidence type="ECO:0000313" key="3">
    <source>
        <dbReference type="EMBL" id="QCI59169.1"/>
    </source>
</evidence>
<sequence>MQGKKPLNIAIGRRIQQSREQAGLTQEELAERIDRSTQFISTIERGLAGPSLETVIHLCEVLGTSTEWILRGRALLPDSNLLAASVMEKLSGLSPAQLLLVDRMTSDLIKLLQMKESGDE</sequence>
<dbReference type="GO" id="GO:0003677">
    <property type="term" value="F:DNA binding"/>
    <property type="evidence" value="ECO:0007669"/>
    <property type="project" value="UniProtKB-KW"/>
</dbReference>
<evidence type="ECO:0000256" key="1">
    <source>
        <dbReference type="ARBA" id="ARBA00023125"/>
    </source>
</evidence>
<dbReference type="GO" id="GO:0005829">
    <property type="term" value="C:cytosol"/>
    <property type="evidence" value="ECO:0007669"/>
    <property type="project" value="TreeGrafter"/>
</dbReference>
<name>A0A4D7AJR1_9FIRM</name>
<protein>
    <submittedName>
        <fullName evidence="3">Helix-turn-helix domain-containing protein</fullName>
    </submittedName>
</protein>
<dbReference type="CDD" id="cd00093">
    <property type="entry name" value="HTH_XRE"/>
    <property type="match status" value="1"/>
</dbReference>
<evidence type="ECO:0000259" key="2">
    <source>
        <dbReference type="PROSITE" id="PS50943"/>
    </source>
</evidence>
<dbReference type="PANTHER" id="PTHR46797">
    <property type="entry name" value="HTH-TYPE TRANSCRIPTIONAL REGULATOR"/>
    <property type="match status" value="1"/>
</dbReference>
<keyword evidence="4" id="KW-1185">Reference proteome</keyword>
<keyword evidence="1" id="KW-0238">DNA-binding</keyword>
<dbReference type="SUPFAM" id="SSF47413">
    <property type="entry name" value="lambda repressor-like DNA-binding domains"/>
    <property type="match status" value="1"/>
</dbReference>
<evidence type="ECO:0000313" key="4">
    <source>
        <dbReference type="Proteomes" id="UP000298642"/>
    </source>
</evidence>
<dbReference type="PANTHER" id="PTHR46797:SF2">
    <property type="entry name" value="TRANSCRIPTIONAL REGULATOR"/>
    <property type="match status" value="1"/>
</dbReference>
<dbReference type="GeneID" id="89523015"/>
<feature type="domain" description="HTH cro/C1-type" evidence="2">
    <location>
        <begin position="15"/>
        <end position="69"/>
    </location>
</feature>
<dbReference type="SMART" id="SM00530">
    <property type="entry name" value="HTH_XRE"/>
    <property type="match status" value="1"/>
</dbReference>
<gene>
    <name evidence="3" type="ORF">EIO64_07995</name>
</gene>
<proteinExistence type="predicted"/>
<accession>A0A4D7AJR1</accession>